<dbReference type="EMBL" id="CP026924">
    <property type="protein sequence ID" value="AVH40868.1"/>
    <property type="molecule type" value="Genomic_DNA"/>
</dbReference>
<name>A0A2L2L9D9_AGRTU</name>
<keyword evidence="1" id="KW-1133">Transmembrane helix</keyword>
<keyword evidence="1" id="KW-0472">Membrane</keyword>
<evidence type="ECO:0000256" key="1">
    <source>
        <dbReference type="SAM" id="Phobius"/>
    </source>
</evidence>
<gene>
    <name evidence="2" type="ORF">At1D1609_08155</name>
</gene>
<sequence length="102" mass="11741">MRDKRSPSLKFICGVAICYAAIAFMAAYSRKNGIFFRSPHDWQSIELALTVVSGNQLAYFHWQRLAPDSSNHWSRLAFPMLLHQLWICIAAFVVVHLIFKLT</sequence>
<protein>
    <submittedName>
        <fullName evidence="2">Uncharacterized protein</fullName>
    </submittedName>
</protein>
<proteinExistence type="predicted"/>
<keyword evidence="1" id="KW-0812">Transmembrane</keyword>
<evidence type="ECO:0000313" key="3">
    <source>
        <dbReference type="Proteomes" id="UP000237717"/>
    </source>
</evidence>
<feature type="transmembrane region" description="Helical" evidence="1">
    <location>
        <begin position="9"/>
        <end position="28"/>
    </location>
</feature>
<evidence type="ECO:0000313" key="2">
    <source>
        <dbReference type="EMBL" id="AVH40868.1"/>
    </source>
</evidence>
<reference evidence="2 3" key="1">
    <citation type="submission" date="2018-02" db="EMBL/GenBank/DDBJ databases">
        <title>Complete genome sequence of Agrobacterium tumefaciens 1D1609.</title>
        <authorList>
            <person name="Cho S.-T."/>
            <person name="Haryono M."/>
            <person name="Chang H.-H."/>
            <person name="Santos M.N."/>
            <person name="Lai E.-M."/>
            <person name="Kuo C.-H."/>
        </authorList>
    </citation>
    <scope>NUCLEOTIDE SEQUENCE [LARGE SCALE GENOMIC DNA]</scope>
    <source>
        <strain evidence="2 3">1D1609</strain>
    </source>
</reference>
<feature type="transmembrane region" description="Helical" evidence="1">
    <location>
        <begin position="76"/>
        <end position="99"/>
    </location>
</feature>
<dbReference type="AlphaFoldDB" id="A0A2L2L9D9"/>
<accession>A0A2L2L9D9</accession>
<dbReference type="Proteomes" id="UP000237717">
    <property type="component" value="Chromosome I"/>
</dbReference>
<organism evidence="2 3">
    <name type="scientific">Agrobacterium tumefaciens</name>
    <dbReference type="NCBI Taxonomy" id="358"/>
    <lineage>
        <taxon>Bacteria</taxon>
        <taxon>Pseudomonadati</taxon>
        <taxon>Pseudomonadota</taxon>
        <taxon>Alphaproteobacteria</taxon>
        <taxon>Hyphomicrobiales</taxon>
        <taxon>Rhizobiaceae</taxon>
        <taxon>Rhizobium/Agrobacterium group</taxon>
        <taxon>Agrobacterium</taxon>
        <taxon>Agrobacterium tumefaciens complex</taxon>
    </lineage>
</organism>